<dbReference type="PANTHER" id="PTHR33098">
    <property type="entry name" value="COTTON FIBER (DUF761)"/>
    <property type="match status" value="1"/>
</dbReference>
<proteinExistence type="predicted"/>
<dbReference type="AlphaFoldDB" id="A0AAN8ZBW8"/>
<evidence type="ECO:0000313" key="5">
    <source>
        <dbReference type="Proteomes" id="UP001370490"/>
    </source>
</evidence>
<keyword evidence="5" id="KW-1185">Reference proteome</keyword>
<evidence type="ECO:0000256" key="1">
    <source>
        <dbReference type="SAM" id="MobiDB-lite"/>
    </source>
</evidence>
<dbReference type="PANTHER" id="PTHR33098:SF109">
    <property type="entry name" value="OS07G0563400 PROTEIN"/>
    <property type="match status" value="1"/>
</dbReference>
<keyword evidence="2" id="KW-1133">Transmembrane helix</keyword>
<name>A0AAN8ZBW8_9MAGN</name>
<feature type="compositionally biased region" description="Basic and acidic residues" evidence="1">
    <location>
        <begin position="318"/>
        <end position="330"/>
    </location>
</feature>
<gene>
    <name evidence="4" type="ORF">RJ641_002115</name>
</gene>
<keyword evidence="2" id="KW-0472">Membrane</keyword>
<comment type="caution">
    <text evidence="4">The sequence shown here is derived from an EMBL/GenBank/DDBJ whole genome shotgun (WGS) entry which is preliminary data.</text>
</comment>
<organism evidence="4 5">
    <name type="scientific">Dillenia turbinata</name>
    <dbReference type="NCBI Taxonomy" id="194707"/>
    <lineage>
        <taxon>Eukaryota</taxon>
        <taxon>Viridiplantae</taxon>
        <taxon>Streptophyta</taxon>
        <taxon>Embryophyta</taxon>
        <taxon>Tracheophyta</taxon>
        <taxon>Spermatophyta</taxon>
        <taxon>Magnoliopsida</taxon>
        <taxon>eudicotyledons</taxon>
        <taxon>Gunneridae</taxon>
        <taxon>Pentapetalae</taxon>
        <taxon>Dilleniales</taxon>
        <taxon>Dilleniaceae</taxon>
        <taxon>Dillenia</taxon>
    </lineage>
</organism>
<dbReference type="InterPro" id="IPR025520">
    <property type="entry name" value="DUF4408"/>
</dbReference>
<dbReference type="EMBL" id="JBAMMX010000010">
    <property type="protein sequence ID" value="KAK6932491.1"/>
    <property type="molecule type" value="Genomic_DNA"/>
</dbReference>
<keyword evidence="2" id="KW-0812">Transmembrane</keyword>
<dbReference type="Proteomes" id="UP001370490">
    <property type="component" value="Unassembled WGS sequence"/>
</dbReference>
<evidence type="ECO:0000313" key="4">
    <source>
        <dbReference type="EMBL" id="KAK6932491.1"/>
    </source>
</evidence>
<feature type="compositionally biased region" description="Pro residues" evidence="1">
    <location>
        <begin position="332"/>
        <end position="341"/>
    </location>
</feature>
<feature type="transmembrane region" description="Helical" evidence="2">
    <location>
        <begin position="12"/>
        <end position="33"/>
    </location>
</feature>
<evidence type="ECO:0000256" key="2">
    <source>
        <dbReference type="SAM" id="Phobius"/>
    </source>
</evidence>
<sequence length="406" mass="45293">MALMQRSSSSSSWLLTLKVVLISSGVAFLALLLKLSIPAILDFAVYSVPIIWTSFLSWLKPPYLYVIINGIIITIAASSRFHRKSPAHDDDFSPEIPSPAKILSDPAPGFSYETVTVKSSSEQILTDSAITESPEVTFGYDDTILAKNQLEIPTEFVYKEAVGATDSDMPAYDAVLEKNQVQIPSDLDEEIVKSVDKVVLVVEEDEADEFVISRSTWTPPARMDSTESLSDIAFLPAEKPLVSSRFGHHRRAPKSTPEGGKALRVSKPKRHETLENTWKTITEGRAMPLTRHLRKCDTWETHNHSIISSPQDLSPSPDHMKKSATLKDRTNYPPPPPPSPPLSSSSHQNASPGSGTRLRKEPSLSQDELNRRVEAFIKKFNEEMRLQRQESLNQYWEMIGRGANQN</sequence>
<protein>
    <recommendedName>
        <fullName evidence="3">DUF4408 domain-containing protein</fullName>
    </recommendedName>
</protein>
<evidence type="ECO:0000259" key="3">
    <source>
        <dbReference type="Pfam" id="PF14364"/>
    </source>
</evidence>
<feature type="domain" description="DUF4408" evidence="3">
    <location>
        <begin position="49"/>
        <end position="81"/>
    </location>
</feature>
<feature type="region of interest" description="Disordered" evidence="1">
    <location>
        <begin position="244"/>
        <end position="281"/>
    </location>
</feature>
<dbReference type="Pfam" id="PF05553">
    <property type="entry name" value="DUF761"/>
    <property type="match status" value="1"/>
</dbReference>
<dbReference type="InterPro" id="IPR008480">
    <property type="entry name" value="DUF761_pln"/>
</dbReference>
<feature type="compositionally biased region" description="Basic and acidic residues" evidence="1">
    <location>
        <begin position="358"/>
        <end position="367"/>
    </location>
</feature>
<accession>A0AAN8ZBW8</accession>
<dbReference type="Pfam" id="PF14364">
    <property type="entry name" value="DUF4408"/>
    <property type="match status" value="1"/>
</dbReference>
<reference evidence="4 5" key="1">
    <citation type="submission" date="2023-12" db="EMBL/GenBank/DDBJ databases">
        <title>A high-quality genome assembly for Dillenia turbinata (Dilleniales).</title>
        <authorList>
            <person name="Chanderbali A."/>
        </authorList>
    </citation>
    <scope>NUCLEOTIDE SEQUENCE [LARGE SCALE GENOMIC DNA]</scope>
    <source>
        <strain evidence="4">LSX21</strain>
        <tissue evidence="4">Leaf</tissue>
    </source>
</reference>
<feature type="compositionally biased region" description="Polar residues" evidence="1">
    <location>
        <begin position="305"/>
        <end position="314"/>
    </location>
</feature>
<feature type="region of interest" description="Disordered" evidence="1">
    <location>
        <begin position="305"/>
        <end position="367"/>
    </location>
</feature>